<gene>
    <name evidence="2" type="ORF">PAC_01021</name>
</gene>
<dbReference type="Proteomes" id="UP000184330">
    <property type="component" value="Unassembled WGS sequence"/>
</dbReference>
<dbReference type="OrthoDB" id="194443at2759"/>
<evidence type="ECO:0000256" key="1">
    <source>
        <dbReference type="SAM" id="MobiDB-lite"/>
    </source>
</evidence>
<dbReference type="EMBL" id="FJOG01000001">
    <property type="protein sequence ID" value="CZR51146.1"/>
    <property type="molecule type" value="Genomic_DNA"/>
</dbReference>
<proteinExistence type="predicted"/>
<feature type="compositionally biased region" description="Low complexity" evidence="1">
    <location>
        <begin position="27"/>
        <end position="39"/>
    </location>
</feature>
<protein>
    <recommendedName>
        <fullName evidence="4">BTB domain-containing protein</fullName>
    </recommendedName>
</protein>
<name>A0A1L7WEF7_9HELO</name>
<evidence type="ECO:0008006" key="4">
    <source>
        <dbReference type="Google" id="ProtNLM"/>
    </source>
</evidence>
<reference evidence="2 3" key="1">
    <citation type="submission" date="2016-03" db="EMBL/GenBank/DDBJ databases">
        <authorList>
            <person name="Ploux O."/>
        </authorList>
    </citation>
    <scope>NUCLEOTIDE SEQUENCE [LARGE SCALE GENOMIC DNA]</scope>
    <source>
        <strain evidence="2 3">UAMH 11012</strain>
    </source>
</reference>
<organism evidence="2 3">
    <name type="scientific">Phialocephala subalpina</name>
    <dbReference type="NCBI Taxonomy" id="576137"/>
    <lineage>
        <taxon>Eukaryota</taxon>
        <taxon>Fungi</taxon>
        <taxon>Dikarya</taxon>
        <taxon>Ascomycota</taxon>
        <taxon>Pezizomycotina</taxon>
        <taxon>Leotiomycetes</taxon>
        <taxon>Helotiales</taxon>
        <taxon>Mollisiaceae</taxon>
        <taxon>Phialocephala</taxon>
        <taxon>Phialocephala fortinii species complex</taxon>
    </lineage>
</organism>
<evidence type="ECO:0000313" key="2">
    <source>
        <dbReference type="EMBL" id="CZR51146.1"/>
    </source>
</evidence>
<sequence length="307" mass="35115">MADSQAQTLLQAHLRPAYLHIKHPSFSSMTSETSSDTPSADTLTAASASKRLSRKVENKRPQLWNGNSQQFVTLYSGNPDASPFRTYREYAIHRSPVLKATFDQDSDFIENMEDVKLSDSEDPTQTQCRCLVKLWILADQLLIPRLKEATISMLHTICAKRMRIPLDLDQILDQKSLEPVPKEKVFFVHSRWLTKLWVLADKLLIPKLQNTTIRGLDALATAHQKLPSNLSSYVCKNTAKDSPLRKWFVFEFSFDYIVQSFENGTNDFPREMLLEMIVLLTTGLLTMTRDQARKTKNMTDFLVPETS</sequence>
<evidence type="ECO:0000313" key="3">
    <source>
        <dbReference type="Proteomes" id="UP000184330"/>
    </source>
</evidence>
<feature type="region of interest" description="Disordered" evidence="1">
    <location>
        <begin position="27"/>
        <end position="60"/>
    </location>
</feature>
<accession>A0A1L7WEF7</accession>
<dbReference type="AlphaFoldDB" id="A0A1L7WEF7"/>
<keyword evidence="3" id="KW-1185">Reference proteome</keyword>